<organism evidence="1 2">
    <name type="scientific">Trichuris trichiura</name>
    <name type="common">Whipworm</name>
    <name type="synonym">Trichocephalus trichiurus</name>
    <dbReference type="NCBI Taxonomy" id="36087"/>
    <lineage>
        <taxon>Eukaryota</taxon>
        <taxon>Metazoa</taxon>
        <taxon>Ecdysozoa</taxon>
        <taxon>Nematoda</taxon>
        <taxon>Enoplea</taxon>
        <taxon>Dorylaimia</taxon>
        <taxon>Trichinellida</taxon>
        <taxon>Trichuridae</taxon>
        <taxon>Trichuris</taxon>
    </lineage>
</organism>
<protein>
    <submittedName>
        <fullName evidence="1">Uncharacterized protein</fullName>
    </submittedName>
</protein>
<name>A0A077ZDI8_TRITR</name>
<accession>A0A077ZDI8</accession>
<keyword evidence="2" id="KW-1185">Reference proteome</keyword>
<proteinExistence type="predicted"/>
<dbReference type="PANTHER" id="PTHR31389:SF4">
    <property type="entry name" value="LD39211P"/>
    <property type="match status" value="1"/>
</dbReference>
<dbReference type="PANTHER" id="PTHR31389">
    <property type="entry name" value="LD39211P"/>
    <property type="match status" value="1"/>
</dbReference>
<gene>
    <name evidence="1" type="ORF">TTRE_0000672801</name>
</gene>
<dbReference type="Proteomes" id="UP000030665">
    <property type="component" value="Unassembled WGS sequence"/>
</dbReference>
<evidence type="ECO:0000313" key="2">
    <source>
        <dbReference type="Proteomes" id="UP000030665"/>
    </source>
</evidence>
<dbReference type="AlphaFoldDB" id="A0A077ZDI8"/>
<reference evidence="1" key="1">
    <citation type="submission" date="2014-01" db="EMBL/GenBank/DDBJ databases">
        <authorList>
            <person name="Aslett M."/>
        </authorList>
    </citation>
    <scope>NUCLEOTIDE SEQUENCE</scope>
</reference>
<dbReference type="EMBL" id="HG806331">
    <property type="protein sequence ID" value="CDW58417.1"/>
    <property type="molecule type" value="Genomic_DNA"/>
</dbReference>
<sequence>MEENCMNTPEAKLFCHFNRNHFVHYANCHRYDQAIANLLLANQLGYNAERWSSNLSYFFAIRRHQSSATFNPYTCPVSNISPNH</sequence>
<evidence type="ECO:0000313" key="1">
    <source>
        <dbReference type="EMBL" id="CDW58417.1"/>
    </source>
</evidence>
<reference evidence="1" key="2">
    <citation type="submission" date="2014-03" db="EMBL/GenBank/DDBJ databases">
        <title>The whipworm genome and dual-species transcriptomics of an intimate host-pathogen interaction.</title>
        <authorList>
            <person name="Foth B.J."/>
            <person name="Tsai I.J."/>
            <person name="Reid A.J."/>
            <person name="Bancroft A.J."/>
            <person name="Nichol S."/>
            <person name="Tracey A."/>
            <person name="Holroyd N."/>
            <person name="Cotton J.A."/>
            <person name="Stanley E.J."/>
            <person name="Zarowiecki M."/>
            <person name="Liu J.Z."/>
            <person name="Huckvale T."/>
            <person name="Cooper P.J."/>
            <person name="Grencis R.K."/>
            <person name="Berriman M."/>
        </authorList>
    </citation>
    <scope>NUCLEOTIDE SEQUENCE [LARGE SCALE GENOMIC DNA]</scope>
</reference>